<accession>F0XWN3</accession>
<name>F0XWN3_AURAN</name>
<dbReference type="EMBL" id="GL833120">
    <property type="protein sequence ID" value="EGB12804.1"/>
    <property type="molecule type" value="Genomic_DNA"/>
</dbReference>
<evidence type="ECO:0000256" key="1">
    <source>
        <dbReference type="SAM" id="SignalP"/>
    </source>
</evidence>
<keyword evidence="1" id="KW-0732">Signal</keyword>
<feature type="signal peptide" evidence="1">
    <location>
        <begin position="1"/>
        <end position="16"/>
    </location>
</feature>
<dbReference type="AlphaFoldDB" id="F0XWN3"/>
<dbReference type="InParanoid" id="F0XWN3"/>
<gene>
    <name evidence="2" type="ORF">AURANDRAFT_60885</name>
</gene>
<dbReference type="Proteomes" id="UP000002729">
    <property type="component" value="Unassembled WGS sequence"/>
</dbReference>
<evidence type="ECO:0008006" key="4">
    <source>
        <dbReference type="Google" id="ProtNLM"/>
    </source>
</evidence>
<evidence type="ECO:0000313" key="3">
    <source>
        <dbReference type="Proteomes" id="UP000002729"/>
    </source>
</evidence>
<keyword evidence="3" id="KW-1185">Reference proteome</keyword>
<dbReference type="OrthoDB" id="10571389at2759"/>
<evidence type="ECO:0000313" key="2">
    <source>
        <dbReference type="EMBL" id="EGB12804.1"/>
    </source>
</evidence>
<reference evidence="2 3" key="1">
    <citation type="journal article" date="2011" name="Proc. Natl. Acad. Sci. U.S.A.">
        <title>Niche of harmful alga Aureococcus anophagefferens revealed through ecogenomics.</title>
        <authorList>
            <person name="Gobler C.J."/>
            <person name="Berry D.L."/>
            <person name="Dyhrman S.T."/>
            <person name="Wilhelm S.W."/>
            <person name="Salamov A."/>
            <person name="Lobanov A.V."/>
            <person name="Zhang Y."/>
            <person name="Collier J.L."/>
            <person name="Wurch L.L."/>
            <person name="Kustka A.B."/>
            <person name="Dill B.D."/>
            <person name="Shah M."/>
            <person name="VerBerkmoes N.C."/>
            <person name="Kuo A."/>
            <person name="Terry A."/>
            <person name="Pangilinan J."/>
            <person name="Lindquist E.A."/>
            <person name="Lucas S."/>
            <person name="Paulsen I.T."/>
            <person name="Hattenrath-Lehmann T.K."/>
            <person name="Talmage S.C."/>
            <person name="Walker E.A."/>
            <person name="Koch F."/>
            <person name="Burson A.M."/>
            <person name="Marcoval M.A."/>
            <person name="Tang Y.Z."/>
            <person name="Lecleir G.R."/>
            <person name="Coyne K.J."/>
            <person name="Berg G.M."/>
            <person name="Bertrand E.M."/>
            <person name="Saito M.A."/>
            <person name="Gladyshev V.N."/>
            <person name="Grigoriev I.V."/>
        </authorList>
    </citation>
    <scope>NUCLEOTIDE SEQUENCE [LARGE SCALE GENOMIC DNA]</scope>
    <source>
        <strain evidence="3">CCMP 1984</strain>
    </source>
</reference>
<feature type="chain" id="PRO_5003262488" description="Protein kinase domain-containing protein" evidence="1">
    <location>
        <begin position="17"/>
        <end position="376"/>
    </location>
</feature>
<dbReference type="KEGG" id="aaf:AURANDRAFT_60885"/>
<organism evidence="3">
    <name type="scientific">Aureococcus anophagefferens</name>
    <name type="common">Harmful bloom alga</name>
    <dbReference type="NCBI Taxonomy" id="44056"/>
    <lineage>
        <taxon>Eukaryota</taxon>
        <taxon>Sar</taxon>
        <taxon>Stramenopiles</taxon>
        <taxon>Ochrophyta</taxon>
        <taxon>Pelagophyceae</taxon>
        <taxon>Pelagomonadales</taxon>
        <taxon>Pelagomonadaceae</taxon>
        <taxon>Aureococcus</taxon>
    </lineage>
</organism>
<dbReference type="GeneID" id="20223215"/>
<dbReference type="RefSeq" id="XP_009032444.1">
    <property type="nucleotide sequence ID" value="XM_009034196.1"/>
</dbReference>
<sequence length="376" mass="40616">MMRRWLRLLLAAAAAAKRTVNMAGVVEVDAWMHHRAPPPRRWDATDPAALDAKWTKLSSGFYKEVHRATLGGDDVVVKRRKLYKADRKRAGGAALRGEALYHEREVRGEVLYLEYLRGLPGVPRLRGAWLDANGTRVTYAVDLAGSSLGDGDGDVGHRSRPSKAYAAWARRDPLACAAALLRCFESFAERGGFFLDDFAVKQFTVDERKDEIWLVDGPKALAGPIRDFFVRRGLPALPASTGPCSKKEPCPATLNEHACHARRPPKTQNILSVRPVAKNRFRRCEAGSAGAPEARGNCFPNGTCAPVGAHTHAFDVGAKVWALPAIATFASKKHAAAAGAVAALAAKMRAPEPGDRPTFAAAVAELEAARPRPPPG</sequence>
<protein>
    <recommendedName>
        <fullName evidence="4">Protein kinase domain-containing protein</fullName>
    </recommendedName>
</protein>
<proteinExistence type="predicted"/>